<dbReference type="Pfam" id="PF12340">
    <property type="entry name" value="DUF3638"/>
    <property type="match status" value="1"/>
</dbReference>
<dbReference type="InterPro" id="IPR051346">
    <property type="entry name" value="OTU_Deubiquitinase"/>
</dbReference>
<dbReference type="GO" id="GO:0004843">
    <property type="term" value="F:cysteine-type deubiquitinase activity"/>
    <property type="evidence" value="ECO:0007669"/>
    <property type="project" value="UniProtKB-EC"/>
</dbReference>
<dbReference type="InterPro" id="IPR046541">
    <property type="entry name" value="DUF6606"/>
</dbReference>
<proteinExistence type="predicted"/>
<dbReference type="PANTHER" id="PTHR13367:SF32">
    <property type="entry name" value="DUF6606 DOMAIN-CONTAINING PROTEIN"/>
    <property type="match status" value="1"/>
</dbReference>
<evidence type="ECO:0000259" key="9">
    <source>
        <dbReference type="Pfam" id="PF20255"/>
    </source>
</evidence>
<accession>A0A6A5QST0</accession>
<dbReference type="Pfam" id="PF12359">
    <property type="entry name" value="DUF3645"/>
    <property type="match status" value="1"/>
</dbReference>
<organism evidence="10 11">
    <name type="scientific">Ampelomyces quisqualis</name>
    <name type="common">Powdery mildew agent</name>
    <dbReference type="NCBI Taxonomy" id="50730"/>
    <lineage>
        <taxon>Eukaryota</taxon>
        <taxon>Fungi</taxon>
        <taxon>Dikarya</taxon>
        <taxon>Ascomycota</taxon>
        <taxon>Pezizomycotina</taxon>
        <taxon>Dothideomycetes</taxon>
        <taxon>Pleosporomycetidae</taxon>
        <taxon>Pleosporales</taxon>
        <taxon>Pleosporineae</taxon>
        <taxon>Phaeosphaeriaceae</taxon>
        <taxon>Ampelomyces</taxon>
    </lineage>
</organism>
<sequence length="3177" mass="360711">MASSSCEHLLLQLYHHVVLPRKVPREEDKGLANIEDDLAARLCKAVKSVIQHAPLDDHSSLDAMRLTLSSCRVLNANRMINSDVLLEELQQFSAKQALILHVTEQNAALLMYEHKNQDGSRVVVVEAFEAAASCERVLATETALQCDFPGQAVAIPHDVFHNSDFQRSLCAFLEQASIESIKLFAAVTQKAKSPIPEIRDTTHPKLVTELLMTILEAVGSIYNTKVLRKRVRDTVSFYKALKPWRRSPFYLVLRVAMQRHLCQSLGVGKGQMYYKIVMCIFMSDLLRHGQAVSPNEVTHHLRQKLGRRLAKLELDAERGPDSGKVLHRHVFRTLGLSLENTLRSANRFLELERDSHNRRTTRVIQPIQQFAAPEDLNLRLPRSGPALMRATDSRSDNSRTNTLSAEEMLRNYEKTIASRPFVAIMNTYLPLYMYEENVKGALRLSEWPDDSARCIYLARKIEAFMSTVKDAYHDYPEFTSRYLLAIMELWQAMDECARSCYPLLQEFHPGFEASMFDILELSTDDELNRLYVVQSYIRRRCEGWCGRGSKSIFAPPAEGSYAVRHYDHSSDATKLVRLRKRVEQDAAELFSKKEQEWLRMSDEYDQLMSESEDHVCPGFKTIETHKGPKQVHKAYCEKHKLKHDAKQLKITVFEYPLPSTEADIKAVMFELMCPEAFAAYRDATWLLRSSFAEPARATTKDVPLLRSYVGLCKYANTTPSRVTLGSSTKSHLDSHYATTDFPVRRQDILRSFGLKLTYYDGKDKCWTNEDTHSLAHFFPMKLPLHSPYCTFEALTEQWPTSNRVLATQTKCPAELNVHEYMAWQGLLVGTCSRWPSLLRELGATNLNFSTESTWAIVSKLCLQVGPTTSDDATRDVHILLRDTELCKKLFEQVNYRLEAISRNWREPVQLDSLITILLKIMQSNTESRIYDTAMHLLIKVRSITRTWYASLDLGNYECGSSPSVFGIWAAVLCKRTFYPLFEEATNVSSDDLRIFVIASIALQDCLVGRFDILPYNLRNAILRDLALAFKYRHEVSFAIDMDNRAVYTAIDSLWPISRECADDAIELRHTGDLSWVTMTLLTRHGRQHHVHYHTIRGTLLIDGQQLGILPPEYSRWPIIEELFGCHTLKTYPSTMPGMSYLISREMANGHWVHLTIRNGELLIRASHQGTVLQLCERNLFGNERQNDLASTLGKECFHWLNLHTRVLEIRQQDPWKFKKSNWQFDMKTGRATRNQGSTLVDPNSALAIKIAQNFYLFEHSYNITVYQPPKGPIRVELKRLELDFVVTRTGLLHCQQLGAVVAETRYQDVGTWYGLQSKLVFRSLHDYTQRSILLPLGPKTHKREGHYTSTVIKNTGHYLRFGVNPVLGRIECPAEPLLLYHRALWHALTSHFLLDSLTGRTGAEESLQYLRSGAYQPWVPLSADVCNVLLEIAKLSPERAYYPTSLKAMESVHWDISLTTDIQDDRYRSAVNNILQRNRALAKFSAAGATSDAPPDVPGDAHLEFRSLSRINANVSGRDQKYQSRDGRTEGKEHTNVTSMAQLLFEPPDHLVGSSQLASLLDNRPIIGGYTKRFDRVQFTDILEVDLGVEWGPLILTASNLSFDKRFEAMFLFSLLAFAAQAEMDLIRTIAAFFLFPDLKDVTLPQFESYIRFRPIQASDVQSLSDVISEAKVPPPNEEPVWIQKKHEIDSSQACRRLAESIHAQWPAEELDLTRLVEVPNALLGREEAIELVQPFWTQLVNNFIFTRHIEEVQTILLRQSTKARPPLTPRASLSLARPGLYPLRIRGGDLPTLPEILGRNLQASRCSKSLPKFHEPAFSSLATLPNGHTDARTVPVASGASFPTGLLRTVPVPPHARELEKLVVPFRTSASAVHKRYGAELEHSIEALYVHLTKPVIMREPFNPTRLSNDLLAAKGIYFSALEDIRHALSDRDVRGRWLRVAGLWPKMTTLALLTELRSTSGVNFGAGVKDALLRLGVAITNYQRLLRMQDAIAKQRQQQTSDEYDNPGHTNWSPNDHIDWLLLEIEGDMMLRPEQIEVALATISPASGQNSVLQLLMGKGKTSCILPMVALELANKSLFRVVVPRPLLLQSVQIMQSKLGGLLNREIMHIPFSRKTPTDKALMQAYSELHTHMQSQNGIMVALPEHLLSFRLSGLQQLCDGRFEEAELMIRTQERLDRDARDVLDECDILLAIRTQLIYPSGSQRTVDGHPSRWQTVQTLLGLILSHLDDLMLKFPSSIEIVRRIGFPLLYFLRKDAEDYLVEQLAYKICRGQTALLPVREFSQASQKDINEFISKPLVSSNVTERVLSMFGDQRQLVDIVLHLRGLFVHRILLSTLKKRWNVQYGLHPSRTPIAVPYHAKGVPSHSAEWGHPDVAIILTCLSFYYEGLDMAKFKRAFEQLGKADEPSIEYGLWVAEGVSGAFKNYNAINVEDGQQLHELHEQVKYKVCLIDFYLNSFVFPQHAKQFSKKLSASGSDLVLYNPNHPETVATTGFSGTNDSRHQLPMTIKQNDLPQLAHTNAEVLAYLLDTRNRQYVRMVDAYNRRLSETGFLEKLLNHSDGHWEHAKPLRVLIDAGAQILEHDNISLVKAWLKIDTRAAAAVFLDANHRVMVVFRKGICVPLVASPFAENLEGCLVYIDESHCRGTDLKLPPDIKAAVTLGPHLTKDALAQAAMRLRLLGTTQSVAFFSPPEVHQNILDLRSAAKARLDVPINSFDVLRWLLDQSCQAIEQLEPLYFNQIIGYLQRTQAKLDHPGCLNDASARDAYLAIVRSNELHSLSQLYEPKLSRRGAAFKVSDFAPILQPYVSEIVQRRKGFQDRGFAVQSAALEEVEQEREMEFEIECVREVQQPVHFRALKVVKLHRDIEDFASTGRLPADSDAFQPMFSALQKTALGIKNGTIKAAIKAARLWVSKQYGRAVSLQEPNDNFLRPCHWLLWSPSSEIGIILSPEEADALIPILHQTAPACHLIVYMAPVTRHMLQFNDLDYYAIPTLPASFKAPAWLKVELGIFAGRLYFEWDEYEELSTYLGMSLTDDVEVDRAQNTADKAFATRPLVFLHEWLAIRRKGQDFEHTPMGYITTGKPLSATHSFFSATNKASNETEPLPVARVADTIAINDDDSEDDEEHVKAHIFEQHDDAEGDIFHDAYEEVWDEADNIFFDEKEFVHVEDGDGNED</sequence>
<reference evidence="10" key="1">
    <citation type="journal article" date="2020" name="Stud. Mycol.">
        <title>101 Dothideomycetes genomes: a test case for predicting lifestyles and emergence of pathogens.</title>
        <authorList>
            <person name="Haridas S."/>
            <person name="Albert R."/>
            <person name="Binder M."/>
            <person name="Bloem J."/>
            <person name="Labutti K."/>
            <person name="Salamov A."/>
            <person name="Andreopoulos B."/>
            <person name="Baker S."/>
            <person name="Barry K."/>
            <person name="Bills G."/>
            <person name="Bluhm B."/>
            <person name="Cannon C."/>
            <person name="Castanera R."/>
            <person name="Culley D."/>
            <person name="Daum C."/>
            <person name="Ezra D."/>
            <person name="Gonzalez J."/>
            <person name="Henrissat B."/>
            <person name="Kuo A."/>
            <person name="Liang C."/>
            <person name="Lipzen A."/>
            <person name="Lutzoni F."/>
            <person name="Magnuson J."/>
            <person name="Mondo S."/>
            <person name="Nolan M."/>
            <person name="Ohm R."/>
            <person name="Pangilinan J."/>
            <person name="Park H.-J."/>
            <person name="Ramirez L."/>
            <person name="Alfaro M."/>
            <person name="Sun H."/>
            <person name="Tritt A."/>
            <person name="Yoshinaga Y."/>
            <person name="Zwiers L.-H."/>
            <person name="Turgeon B."/>
            <person name="Goodwin S."/>
            <person name="Spatafora J."/>
            <person name="Crous P."/>
            <person name="Grigoriev I."/>
        </authorList>
    </citation>
    <scope>NUCLEOTIDE SEQUENCE</scope>
    <source>
        <strain evidence="10">HMLAC05119</strain>
    </source>
</reference>
<keyword evidence="4" id="KW-0833">Ubl conjugation pathway</keyword>
<feature type="domain" description="DUF6606" evidence="9">
    <location>
        <begin position="13"/>
        <end position="286"/>
    </location>
</feature>
<evidence type="ECO:0000259" key="7">
    <source>
        <dbReference type="Pfam" id="PF12340"/>
    </source>
</evidence>
<evidence type="ECO:0000256" key="3">
    <source>
        <dbReference type="ARBA" id="ARBA00022670"/>
    </source>
</evidence>
<dbReference type="EMBL" id="ML979134">
    <property type="protein sequence ID" value="KAF1917614.1"/>
    <property type="molecule type" value="Genomic_DNA"/>
</dbReference>
<dbReference type="InterPro" id="IPR022105">
    <property type="entry name" value="DUF3645"/>
</dbReference>
<evidence type="ECO:0000256" key="1">
    <source>
        <dbReference type="ARBA" id="ARBA00000707"/>
    </source>
</evidence>
<evidence type="ECO:0000256" key="6">
    <source>
        <dbReference type="ARBA" id="ARBA00022807"/>
    </source>
</evidence>
<evidence type="ECO:0000256" key="4">
    <source>
        <dbReference type="ARBA" id="ARBA00022786"/>
    </source>
</evidence>
<keyword evidence="6" id="KW-0788">Thiol protease</keyword>
<dbReference type="PANTHER" id="PTHR13367">
    <property type="entry name" value="UBIQUITIN THIOESTERASE"/>
    <property type="match status" value="1"/>
</dbReference>
<dbReference type="InterPro" id="IPR022099">
    <property type="entry name" value="DUF3638"/>
</dbReference>
<keyword evidence="5" id="KW-0378">Hydrolase</keyword>
<dbReference type="EC" id="3.4.19.12" evidence="2"/>
<evidence type="ECO:0000259" key="8">
    <source>
        <dbReference type="Pfam" id="PF12359"/>
    </source>
</evidence>
<evidence type="ECO:0000313" key="11">
    <source>
        <dbReference type="Proteomes" id="UP000800096"/>
    </source>
</evidence>
<keyword evidence="11" id="KW-1185">Reference proteome</keyword>
<name>A0A6A5QST0_AMPQU</name>
<gene>
    <name evidence="10" type="ORF">BDU57DRAFT_537271</name>
</gene>
<dbReference type="GO" id="GO:0006508">
    <property type="term" value="P:proteolysis"/>
    <property type="evidence" value="ECO:0007669"/>
    <property type="project" value="UniProtKB-KW"/>
</dbReference>
<keyword evidence="3" id="KW-0645">Protease</keyword>
<dbReference type="Proteomes" id="UP000800096">
    <property type="component" value="Unassembled WGS sequence"/>
</dbReference>
<dbReference type="OrthoDB" id="3182339at2759"/>
<feature type="domain" description="DUF3638" evidence="7">
    <location>
        <begin position="2011"/>
        <end position="2232"/>
    </location>
</feature>
<feature type="domain" description="DUF3645" evidence="8">
    <location>
        <begin position="2350"/>
        <end position="2382"/>
    </location>
</feature>
<evidence type="ECO:0000256" key="5">
    <source>
        <dbReference type="ARBA" id="ARBA00022801"/>
    </source>
</evidence>
<comment type="catalytic activity">
    <reaction evidence="1">
        <text>Thiol-dependent hydrolysis of ester, thioester, amide, peptide and isopeptide bonds formed by the C-terminal Gly of ubiquitin (a 76-residue protein attached to proteins as an intracellular targeting signal).</text>
        <dbReference type="EC" id="3.4.19.12"/>
    </reaction>
</comment>
<evidence type="ECO:0000256" key="2">
    <source>
        <dbReference type="ARBA" id="ARBA00012759"/>
    </source>
</evidence>
<evidence type="ECO:0000313" key="10">
    <source>
        <dbReference type="EMBL" id="KAF1917614.1"/>
    </source>
</evidence>
<dbReference type="Pfam" id="PF20255">
    <property type="entry name" value="DUF6606"/>
    <property type="match status" value="1"/>
</dbReference>
<protein>
    <recommendedName>
        <fullName evidence="2">ubiquitinyl hydrolase 1</fullName>
        <ecNumber evidence="2">3.4.19.12</ecNumber>
    </recommendedName>
</protein>